<comment type="caution">
    <text evidence="3">The sequence shown here is derived from an EMBL/GenBank/DDBJ whole genome shotgun (WGS) entry which is preliminary data.</text>
</comment>
<dbReference type="PANTHER" id="PTHR46268:SF6">
    <property type="entry name" value="UNIVERSAL STRESS PROTEIN UP12"/>
    <property type="match status" value="1"/>
</dbReference>
<dbReference type="PRINTS" id="PR01438">
    <property type="entry name" value="UNVRSLSTRESS"/>
</dbReference>
<feature type="domain" description="UspA" evidence="2">
    <location>
        <begin position="3"/>
        <end position="145"/>
    </location>
</feature>
<dbReference type="OrthoDB" id="9794782at2"/>
<name>A0A1B7LH22_9FIRM</name>
<dbReference type="CDD" id="cd00293">
    <property type="entry name" value="USP-like"/>
    <property type="match status" value="1"/>
</dbReference>
<dbReference type="Pfam" id="PF00582">
    <property type="entry name" value="Usp"/>
    <property type="match status" value="1"/>
</dbReference>
<dbReference type="Gene3D" id="3.40.50.620">
    <property type="entry name" value="HUPs"/>
    <property type="match status" value="1"/>
</dbReference>
<dbReference type="STRING" id="1838280.A6M21_06210"/>
<organism evidence="3 4">
    <name type="scientific">Desulfotomaculum copahuensis</name>
    <dbReference type="NCBI Taxonomy" id="1838280"/>
    <lineage>
        <taxon>Bacteria</taxon>
        <taxon>Bacillati</taxon>
        <taxon>Bacillota</taxon>
        <taxon>Clostridia</taxon>
        <taxon>Eubacteriales</taxon>
        <taxon>Desulfotomaculaceae</taxon>
        <taxon>Desulfotomaculum</taxon>
    </lineage>
</organism>
<dbReference type="SUPFAM" id="SSF52402">
    <property type="entry name" value="Adenine nucleotide alpha hydrolases-like"/>
    <property type="match status" value="1"/>
</dbReference>
<dbReference type="EMBL" id="LYVF01000062">
    <property type="protein sequence ID" value="OAT85504.1"/>
    <property type="molecule type" value="Genomic_DNA"/>
</dbReference>
<keyword evidence="4" id="KW-1185">Reference proteome</keyword>
<protein>
    <submittedName>
        <fullName evidence="3">Universal stress protein UspA</fullName>
    </submittedName>
</protein>
<sequence>MAYKKILVPVDGSSRADTAARHAAELASKMDAALVLFHVVPIMPVYTGRYGQVSDAYSLINDQLEESGKEILERTEKGIAPYQIKVETKMVRGIPAQEICQEAGDGGYDLLVMGSRGLSDIKGYLMGSVSNRVSRHAPCPVLIVR</sequence>
<accession>A0A1B7LH22</accession>
<dbReference type="RefSeq" id="WP_066666851.1">
    <property type="nucleotide sequence ID" value="NZ_LYVF01000062.1"/>
</dbReference>
<evidence type="ECO:0000313" key="3">
    <source>
        <dbReference type="EMBL" id="OAT85504.1"/>
    </source>
</evidence>
<reference evidence="3 4" key="1">
    <citation type="submission" date="2016-04" db="EMBL/GenBank/DDBJ databases">
        <authorList>
            <person name="Evans L.H."/>
            <person name="Alamgir A."/>
            <person name="Owens N."/>
            <person name="Weber N.D."/>
            <person name="Virtaneva K."/>
            <person name="Barbian K."/>
            <person name="Babar A."/>
            <person name="Rosenke K."/>
        </authorList>
    </citation>
    <scope>NUCLEOTIDE SEQUENCE [LARGE SCALE GENOMIC DNA]</scope>
    <source>
        <strain evidence="3 4">LMa1</strain>
    </source>
</reference>
<comment type="similarity">
    <text evidence="1">Belongs to the universal stress protein A family.</text>
</comment>
<dbReference type="InterPro" id="IPR006015">
    <property type="entry name" value="Universal_stress_UspA"/>
</dbReference>
<evidence type="ECO:0000313" key="4">
    <source>
        <dbReference type="Proteomes" id="UP000078532"/>
    </source>
</evidence>
<evidence type="ECO:0000259" key="2">
    <source>
        <dbReference type="Pfam" id="PF00582"/>
    </source>
</evidence>
<evidence type="ECO:0000256" key="1">
    <source>
        <dbReference type="ARBA" id="ARBA00008791"/>
    </source>
</evidence>
<proteinExistence type="inferred from homology"/>
<dbReference type="InterPro" id="IPR006016">
    <property type="entry name" value="UspA"/>
</dbReference>
<dbReference type="PANTHER" id="PTHR46268">
    <property type="entry name" value="STRESS RESPONSE PROTEIN NHAX"/>
    <property type="match status" value="1"/>
</dbReference>
<dbReference type="AlphaFoldDB" id="A0A1B7LH22"/>
<gene>
    <name evidence="3" type="ORF">A6M21_06210</name>
</gene>
<dbReference type="InterPro" id="IPR014729">
    <property type="entry name" value="Rossmann-like_a/b/a_fold"/>
</dbReference>
<dbReference type="Proteomes" id="UP000078532">
    <property type="component" value="Unassembled WGS sequence"/>
</dbReference>